<evidence type="ECO:0000259" key="6">
    <source>
        <dbReference type="PROSITE" id="PS50103"/>
    </source>
</evidence>
<dbReference type="InterPro" id="IPR006767">
    <property type="entry name" value="Cwf19-like_C_dom-2"/>
</dbReference>
<dbReference type="Gramene" id="EFJ26038">
    <property type="protein sequence ID" value="EFJ26038"/>
    <property type="gene ID" value="SELMODRAFT_413447"/>
</dbReference>
<dbReference type="SUPFAM" id="SSF90229">
    <property type="entry name" value="CCCH zinc finger"/>
    <property type="match status" value="2"/>
</dbReference>
<keyword evidence="2 4" id="KW-0863">Zinc-finger</keyword>
<dbReference type="AlphaFoldDB" id="D8RPH6"/>
<dbReference type="Pfam" id="PF04677">
    <property type="entry name" value="CwfJ_C_1"/>
    <property type="match status" value="1"/>
</dbReference>
<dbReference type="STRING" id="88036.D8RPH6"/>
<dbReference type="InParanoid" id="D8RPH6"/>
<dbReference type="EMBL" id="GL377585">
    <property type="protein sequence ID" value="EFJ26038.1"/>
    <property type="molecule type" value="Genomic_DNA"/>
</dbReference>
<sequence length="568" mass="63003">MSQPRILLCGDVVGRLDQLFKRVAAVNTANGPFDALFCVGQFFPLDEHGVSQVREYIDGAKEIPLPTYFTGNYGEEALQLLAPAKDRGLVSEPVVVSKNLFWLRGSGVVFVHGVLSGSKGEIPSEKVSGNPVIAELAAELRPRYHIAGSEGVFFTREPYTNQGVPHVTRFVALGVVGNDKKQKYLHALSPTPASKLSSEELAVTPPNSTLSPYENRPSSKKRPLSEMIPSSQSEGQFWRYDTSDAKKTKRVEGACFDFVTKGSCARGDRCKFKHAFENGVLIPKRSCYDFITKGSCERGSECRYLHSSDENASSTAADNEQQLPPGSCFNFFKKGSCEKGDDCRFSHSSERKQQECWFCLASPNVETHLVASVGDHCYVALAKGPLMDKHMLIVPIEHTPSAVCVSREVEKELEMYKDSLRKFFESQGSSIIIFERYINIRAGTHAHVQVVPVSSSAAESCREAFDAAASELGFSFIIMRRSQSNDLRRLLDRVNYFVVELPDGTTLAHPCAAGEKMPMQFGREVLAGLLGTPEKTDWKACKLTKDEETKLVEDFKHQFQAFDPMQYP</sequence>
<dbReference type="InterPro" id="IPR000571">
    <property type="entry name" value="Znf_CCCH"/>
</dbReference>
<name>D8RPH6_SELML</name>
<dbReference type="InterPro" id="IPR040194">
    <property type="entry name" value="Cwf19-like"/>
</dbReference>
<dbReference type="Proteomes" id="UP000001514">
    <property type="component" value="Unassembled WGS sequence"/>
</dbReference>
<dbReference type="GO" id="GO:0061632">
    <property type="term" value="F:RNA lariat debranching enzyme activator activity"/>
    <property type="evidence" value="ECO:0000318"/>
    <property type="project" value="GO_Central"/>
</dbReference>
<dbReference type="PANTHER" id="PTHR12072:SF4">
    <property type="entry name" value="CWF19-LIKE PROTEIN 1"/>
    <property type="match status" value="1"/>
</dbReference>
<evidence type="ECO:0000313" key="7">
    <source>
        <dbReference type="EMBL" id="EFJ26038.1"/>
    </source>
</evidence>
<keyword evidence="1 4" id="KW-0479">Metal-binding</keyword>
<evidence type="ECO:0000256" key="3">
    <source>
        <dbReference type="ARBA" id="ARBA00022833"/>
    </source>
</evidence>
<dbReference type="PROSITE" id="PS50103">
    <property type="entry name" value="ZF_C3H1"/>
    <property type="match status" value="3"/>
</dbReference>
<feature type="domain" description="C3H1-type" evidence="6">
    <location>
        <begin position="249"/>
        <end position="277"/>
    </location>
</feature>
<dbReference type="Gene3D" id="3.30.428.10">
    <property type="entry name" value="HIT-like"/>
    <property type="match status" value="1"/>
</dbReference>
<feature type="domain" description="C3H1-type" evidence="6">
    <location>
        <begin position="281"/>
        <end position="309"/>
    </location>
</feature>
<gene>
    <name evidence="7" type="ORF">SELMODRAFT_413447</name>
</gene>
<protein>
    <recommendedName>
        <fullName evidence="6">C3H1-type domain-containing protein</fullName>
    </recommendedName>
</protein>
<proteinExistence type="predicted"/>
<dbReference type="KEGG" id="smo:SELMODRAFT_413447"/>
<dbReference type="OMA" id="HICLADY"/>
<dbReference type="GO" id="GO:0071014">
    <property type="term" value="C:post-mRNA release spliceosomal complex"/>
    <property type="evidence" value="ECO:0000318"/>
    <property type="project" value="GO_Central"/>
</dbReference>
<dbReference type="SMART" id="SM00356">
    <property type="entry name" value="ZnF_C3H1"/>
    <property type="match status" value="3"/>
</dbReference>
<feature type="domain" description="C3H1-type" evidence="6">
    <location>
        <begin position="322"/>
        <end position="350"/>
    </location>
</feature>
<dbReference type="HOGENOM" id="CLU_019955_2_0_1"/>
<evidence type="ECO:0000256" key="5">
    <source>
        <dbReference type="SAM" id="MobiDB-lite"/>
    </source>
</evidence>
<keyword evidence="3 4" id="KW-0862">Zinc</keyword>
<dbReference type="SUPFAM" id="SSF54197">
    <property type="entry name" value="HIT-like"/>
    <property type="match status" value="1"/>
</dbReference>
<keyword evidence="8" id="KW-1185">Reference proteome</keyword>
<dbReference type="Gene3D" id="4.10.1000.10">
    <property type="entry name" value="Zinc finger, CCCH-type"/>
    <property type="match status" value="1"/>
</dbReference>
<dbReference type="GO" id="GO:0008270">
    <property type="term" value="F:zinc ion binding"/>
    <property type="evidence" value="ECO:0007669"/>
    <property type="project" value="UniProtKB-KW"/>
</dbReference>
<dbReference type="eggNOG" id="KOG2476">
    <property type="taxonomic scope" value="Eukaryota"/>
</dbReference>
<evidence type="ECO:0000256" key="1">
    <source>
        <dbReference type="ARBA" id="ARBA00022723"/>
    </source>
</evidence>
<dbReference type="InterPro" id="IPR006768">
    <property type="entry name" value="Cwf19-like_C_dom-1"/>
</dbReference>
<evidence type="ECO:0000313" key="8">
    <source>
        <dbReference type="Proteomes" id="UP000001514"/>
    </source>
</evidence>
<dbReference type="FunCoup" id="D8RPH6">
    <property type="interactions" value="4879"/>
</dbReference>
<feature type="region of interest" description="Disordered" evidence="5">
    <location>
        <begin position="196"/>
        <end position="233"/>
    </location>
</feature>
<evidence type="ECO:0000256" key="2">
    <source>
        <dbReference type="ARBA" id="ARBA00022771"/>
    </source>
</evidence>
<dbReference type="InterPro" id="IPR036855">
    <property type="entry name" value="Znf_CCCH_sf"/>
</dbReference>
<feature type="zinc finger region" description="C3H1-type" evidence="4">
    <location>
        <begin position="322"/>
        <end position="350"/>
    </location>
</feature>
<feature type="zinc finger region" description="C3H1-type" evidence="4">
    <location>
        <begin position="281"/>
        <end position="309"/>
    </location>
</feature>
<organism evidence="8">
    <name type="scientific">Selaginella moellendorffii</name>
    <name type="common">Spikemoss</name>
    <dbReference type="NCBI Taxonomy" id="88036"/>
    <lineage>
        <taxon>Eukaryota</taxon>
        <taxon>Viridiplantae</taxon>
        <taxon>Streptophyta</taxon>
        <taxon>Embryophyta</taxon>
        <taxon>Tracheophyta</taxon>
        <taxon>Lycopodiopsida</taxon>
        <taxon>Selaginellales</taxon>
        <taxon>Selaginellaceae</taxon>
        <taxon>Selaginella</taxon>
    </lineage>
</organism>
<dbReference type="InterPro" id="IPR036265">
    <property type="entry name" value="HIT-like_sf"/>
</dbReference>
<dbReference type="GO" id="GO:0000398">
    <property type="term" value="P:mRNA splicing, via spliceosome"/>
    <property type="evidence" value="ECO:0000318"/>
    <property type="project" value="GO_Central"/>
</dbReference>
<evidence type="ECO:0000256" key="4">
    <source>
        <dbReference type="PROSITE-ProRule" id="PRU00723"/>
    </source>
</evidence>
<dbReference type="CDD" id="cd07380">
    <property type="entry name" value="MPP_CWF19_N"/>
    <property type="match status" value="1"/>
</dbReference>
<dbReference type="PANTHER" id="PTHR12072">
    <property type="entry name" value="CWF19, CELL CYCLE CONTROL PROTEIN"/>
    <property type="match status" value="1"/>
</dbReference>
<reference evidence="7 8" key="1">
    <citation type="journal article" date="2011" name="Science">
        <title>The Selaginella genome identifies genetic changes associated with the evolution of vascular plants.</title>
        <authorList>
            <person name="Banks J.A."/>
            <person name="Nishiyama T."/>
            <person name="Hasebe M."/>
            <person name="Bowman J.L."/>
            <person name="Gribskov M."/>
            <person name="dePamphilis C."/>
            <person name="Albert V.A."/>
            <person name="Aono N."/>
            <person name="Aoyama T."/>
            <person name="Ambrose B.A."/>
            <person name="Ashton N.W."/>
            <person name="Axtell M.J."/>
            <person name="Barker E."/>
            <person name="Barker M.S."/>
            <person name="Bennetzen J.L."/>
            <person name="Bonawitz N.D."/>
            <person name="Chapple C."/>
            <person name="Cheng C."/>
            <person name="Correa L.G."/>
            <person name="Dacre M."/>
            <person name="DeBarry J."/>
            <person name="Dreyer I."/>
            <person name="Elias M."/>
            <person name="Engstrom E.M."/>
            <person name="Estelle M."/>
            <person name="Feng L."/>
            <person name="Finet C."/>
            <person name="Floyd S.K."/>
            <person name="Frommer W.B."/>
            <person name="Fujita T."/>
            <person name="Gramzow L."/>
            <person name="Gutensohn M."/>
            <person name="Harholt J."/>
            <person name="Hattori M."/>
            <person name="Heyl A."/>
            <person name="Hirai T."/>
            <person name="Hiwatashi Y."/>
            <person name="Ishikawa M."/>
            <person name="Iwata M."/>
            <person name="Karol K.G."/>
            <person name="Koehler B."/>
            <person name="Kolukisaoglu U."/>
            <person name="Kubo M."/>
            <person name="Kurata T."/>
            <person name="Lalonde S."/>
            <person name="Li K."/>
            <person name="Li Y."/>
            <person name="Litt A."/>
            <person name="Lyons E."/>
            <person name="Manning G."/>
            <person name="Maruyama T."/>
            <person name="Michael T.P."/>
            <person name="Mikami K."/>
            <person name="Miyazaki S."/>
            <person name="Morinaga S."/>
            <person name="Murata T."/>
            <person name="Mueller-Roeber B."/>
            <person name="Nelson D.R."/>
            <person name="Obara M."/>
            <person name="Oguri Y."/>
            <person name="Olmstead R.G."/>
            <person name="Onodera N."/>
            <person name="Petersen B.L."/>
            <person name="Pils B."/>
            <person name="Prigge M."/>
            <person name="Rensing S.A."/>
            <person name="Riano-Pachon D.M."/>
            <person name="Roberts A.W."/>
            <person name="Sato Y."/>
            <person name="Scheller H.V."/>
            <person name="Schulz B."/>
            <person name="Schulz C."/>
            <person name="Shakirov E.V."/>
            <person name="Shibagaki N."/>
            <person name="Shinohara N."/>
            <person name="Shippen D.E."/>
            <person name="Soerensen I."/>
            <person name="Sotooka R."/>
            <person name="Sugimoto N."/>
            <person name="Sugita M."/>
            <person name="Sumikawa N."/>
            <person name="Tanurdzic M."/>
            <person name="Theissen G."/>
            <person name="Ulvskov P."/>
            <person name="Wakazuki S."/>
            <person name="Weng J.K."/>
            <person name="Willats W.W."/>
            <person name="Wipf D."/>
            <person name="Wolf P.G."/>
            <person name="Yang L."/>
            <person name="Zimmer A.D."/>
            <person name="Zhu Q."/>
            <person name="Mitros T."/>
            <person name="Hellsten U."/>
            <person name="Loque D."/>
            <person name="Otillar R."/>
            <person name="Salamov A."/>
            <person name="Schmutz J."/>
            <person name="Shapiro H."/>
            <person name="Lindquist E."/>
            <person name="Lucas S."/>
            <person name="Rokhsar D."/>
            <person name="Grigoriev I.V."/>
        </authorList>
    </citation>
    <scope>NUCLEOTIDE SEQUENCE [LARGE SCALE GENOMIC DNA]</scope>
</reference>
<dbReference type="Pfam" id="PF04676">
    <property type="entry name" value="CwfJ_C_2"/>
    <property type="match status" value="1"/>
</dbReference>
<feature type="zinc finger region" description="C3H1-type" evidence="4">
    <location>
        <begin position="249"/>
        <end position="277"/>
    </location>
</feature>
<accession>D8RPH6</accession>